<evidence type="ECO:0000313" key="1">
    <source>
        <dbReference type="EMBL" id="KAL3077740.1"/>
    </source>
</evidence>
<sequence length="108" mass="11691">MQENMPEQFISATIVRSGRNEGLTDSTTVRPADCSIAQLEARLIADMAGKAAELLLTGESHGHEGDIEAATANALEVSFLPSKLTAAHRETRKKALKGVLFAFCFFRI</sequence>
<comment type="caution">
    <text evidence="1">The sequence shown here is derived from an EMBL/GenBank/DDBJ whole genome shotgun (WGS) entry which is preliminary data.</text>
</comment>
<keyword evidence="2" id="KW-1185">Reference proteome</keyword>
<proteinExistence type="predicted"/>
<name>A0ABD2IJK3_9BILA</name>
<dbReference type="EMBL" id="JBICBT010001223">
    <property type="protein sequence ID" value="KAL3077740.1"/>
    <property type="molecule type" value="Genomic_DNA"/>
</dbReference>
<protein>
    <submittedName>
        <fullName evidence="1">Uncharacterized protein</fullName>
    </submittedName>
</protein>
<evidence type="ECO:0000313" key="2">
    <source>
        <dbReference type="Proteomes" id="UP001620626"/>
    </source>
</evidence>
<accession>A0ABD2IJK3</accession>
<dbReference type="AlphaFoldDB" id="A0ABD2IJK3"/>
<dbReference type="SUPFAM" id="SSF140990">
    <property type="entry name" value="FtsH protease domain-like"/>
    <property type="match status" value="1"/>
</dbReference>
<organism evidence="1 2">
    <name type="scientific">Heterodera trifolii</name>
    <dbReference type="NCBI Taxonomy" id="157864"/>
    <lineage>
        <taxon>Eukaryota</taxon>
        <taxon>Metazoa</taxon>
        <taxon>Ecdysozoa</taxon>
        <taxon>Nematoda</taxon>
        <taxon>Chromadorea</taxon>
        <taxon>Rhabditida</taxon>
        <taxon>Tylenchina</taxon>
        <taxon>Tylenchomorpha</taxon>
        <taxon>Tylenchoidea</taxon>
        <taxon>Heteroderidae</taxon>
        <taxon>Heteroderinae</taxon>
        <taxon>Heterodera</taxon>
    </lineage>
</organism>
<dbReference type="InterPro" id="IPR037219">
    <property type="entry name" value="Peptidase_M41-like"/>
</dbReference>
<reference evidence="1 2" key="1">
    <citation type="submission" date="2024-10" db="EMBL/GenBank/DDBJ databases">
        <authorList>
            <person name="Kim D."/>
        </authorList>
    </citation>
    <scope>NUCLEOTIDE SEQUENCE [LARGE SCALE GENOMIC DNA]</scope>
    <source>
        <strain evidence="1">BH-2024</strain>
    </source>
</reference>
<dbReference type="Proteomes" id="UP001620626">
    <property type="component" value="Unassembled WGS sequence"/>
</dbReference>
<gene>
    <name evidence="1" type="ORF">niasHT_035532</name>
</gene>
<dbReference type="Gene3D" id="1.20.58.760">
    <property type="entry name" value="Peptidase M41"/>
    <property type="match status" value="1"/>
</dbReference>